<organism evidence="2 3">
    <name type="scientific">Azohydromonas caseinilytica</name>
    <dbReference type="NCBI Taxonomy" id="2728836"/>
    <lineage>
        <taxon>Bacteria</taxon>
        <taxon>Pseudomonadati</taxon>
        <taxon>Pseudomonadota</taxon>
        <taxon>Betaproteobacteria</taxon>
        <taxon>Burkholderiales</taxon>
        <taxon>Sphaerotilaceae</taxon>
        <taxon>Azohydromonas</taxon>
    </lineage>
</organism>
<keyword evidence="1" id="KW-0732">Signal</keyword>
<evidence type="ECO:0000313" key="3">
    <source>
        <dbReference type="Proteomes" id="UP000574067"/>
    </source>
</evidence>
<accession>A0A848F8M6</accession>
<protein>
    <recommendedName>
        <fullName evidence="4">Secreted protein</fullName>
    </recommendedName>
</protein>
<keyword evidence="3" id="KW-1185">Reference proteome</keyword>
<feature type="signal peptide" evidence="1">
    <location>
        <begin position="1"/>
        <end position="23"/>
    </location>
</feature>
<dbReference type="AlphaFoldDB" id="A0A848F8M6"/>
<dbReference type="RefSeq" id="WP_169159593.1">
    <property type="nucleotide sequence ID" value="NZ_JABBFW010000003.1"/>
</dbReference>
<comment type="caution">
    <text evidence="2">The sequence shown here is derived from an EMBL/GenBank/DDBJ whole genome shotgun (WGS) entry which is preliminary data.</text>
</comment>
<gene>
    <name evidence="2" type="ORF">HHL10_06840</name>
</gene>
<evidence type="ECO:0000256" key="1">
    <source>
        <dbReference type="SAM" id="SignalP"/>
    </source>
</evidence>
<dbReference type="EMBL" id="JABBFW010000003">
    <property type="protein sequence ID" value="NML14693.1"/>
    <property type="molecule type" value="Genomic_DNA"/>
</dbReference>
<proteinExistence type="predicted"/>
<sequence>MAKNRCSSVAIACLAALPGVALAGNFATGTSGSSDRLVTDNSNWTTLRTVSIAISSSDTAVHGCVVNASADVSFEVADEGVRNRYIFTVTRNDINPLTDSGFERTLFFVDNPNVRDTGIKPVATTGQFTGLTRSNGLNGTGTHTFRLLGRRLTAEPSTIAVTDSSLTVVCLHTP</sequence>
<dbReference type="Proteomes" id="UP000574067">
    <property type="component" value="Unassembled WGS sequence"/>
</dbReference>
<feature type="chain" id="PRO_5033022381" description="Secreted protein" evidence="1">
    <location>
        <begin position="24"/>
        <end position="174"/>
    </location>
</feature>
<name>A0A848F8M6_9BURK</name>
<evidence type="ECO:0000313" key="2">
    <source>
        <dbReference type="EMBL" id="NML14693.1"/>
    </source>
</evidence>
<evidence type="ECO:0008006" key="4">
    <source>
        <dbReference type="Google" id="ProtNLM"/>
    </source>
</evidence>
<reference evidence="2 3" key="1">
    <citation type="submission" date="2020-04" db="EMBL/GenBank/DDBJ databases">
        <title>Azohydromonas sp. isolated from soil.</title>
        <authorList>
            <person name="Dahal R.H."/>
        </authorList>
    </citation>
    <scope>NUCLEOTIDE SEQUENCE [LARGE SCALE GENOMIC DNA]</scope>
    <source>
        <strain evidence="2 3">G-1-1-14</strain>
    </source>
</reference>